<evidence type="ECO:0000256" key="2">
    <source>
        <dbReference type="ARBA" id="ARBA00022692"/>
    </source>
</evidence>
<comment type="caution">
    <text evidence="7">The sequence shown here is derived from an EMBL/GenBank/DDBJ whole genome shotgun (WGS) entry which is preliminary data.</text>
</comment>
<evidence type="ECO:0000256" key="5">
    <source>
        <dbReference type="SAM" id="Phobius"/>
    </source>
</evidence>
<evidence type="ECO:0000256" key="4">
    <source>
        <dbReference type="ARBA" id="ARBA00023136"/>
    </source>
</evidence>
<keyword evidence="2 5" id="KW-0812">Transmembrane</keyword>
<dbReference type="PANTHER" id="PTHR38480">
    <property type="entry name" value="SLR0254 PROTEIN"/>
    <property type="match status" value="1"/>
</dbReference>
<feature type="transmembrane region" description="Helical" evidence="5">
    <location>
        <begin position="60"/>
        <end position="81"/>
    </location>
</feature>
<dbReference type="OrthoDB" id="9814143at2"/>
<evidence type="ECO:0000313" key="8">
    <source>
        <dbReference type="Proteomes" id="UP000244450"/>
    </source>
</evidence>
<evidence type="ECO:0000256" key="1">
    <source>
        <dbReference type="ARBA" id="ARBA00004141"/>
    </source>
</evidence>
<reference evidence="7 8" key="1">
    <citation type="submission" date="2018-04" db="EMBL/GenBank/DDBJ databases">
        <title>Chitinophaga fuyangensis sp. nov., isolated from soil in a chemical factory.</title>
        <authorList>
            <person name="Chen K."/>
        </authorList>
    </citation>
    <scope>NUCLEOTIDE SEQUENCE [LARGE SCALE GENOMIC DNA]</scope>
    <source>
        <strain evidence="7 8">LY-1</strain>
    </source>
</reference>
<name>A0A2T7BEQ9_9BACT</name>
<feature type="domain" description="RDD" evidence="6">
    <location>
        <begin position="19"/>
        <end position="147"/>
    </location>
</feature>
<proteinExistence type="predicted"/>
<dbReference type="Proteomes" id="UP000244450">
    <property type="component" value="Unassembled WGS sequence"/>
</dbReference>
<dbReference type="RefSeq" id="WP_108686599.1">
    <property type="nucleotide sequence ID" value="NZ_QCYK01000002.1"/>
</dbReference>
<keyword evidence="8" id="KW-1185">Reference proteome</keyword>
<evidence type="ECO:0000256" key="3">
    <source>
        <dbReference type="ARBA" id="ARBA00022989"/>
    </source>
</evidence>
<evidence type="ECO:0000313" key="7">
    <source>
        <dbReference type="EMBL" id="PUZ24758.1"/>
    </source>
</evidence>
<evidence type="ECO:0000259" key="6">
    <source>
        <dbReference type="Pfam" id="PF06271"/>
    </source>
</evidence>
<feature type="transmembrane region" description="Helical" evidence="5">
    <location>
        <begin position="25"/>
        <end position="45"/>
    </location>
</feature>
<keyword evidence="3 5" id="KW-1133">Transmembrane helix</keyword>
<dbReference type="GO" id="GO:0016020">
    <property type="term" value="C:membrane"/>
    <property type="evidence" value="ECO:0007669"/>
    <property type="project" value="UniProtKB-SubCell"/>
</dbReference>
<sequence length="242" mass="27057">MSSIKIPTAFNIDLEFEAADTGKRLLAYLIDSAVRIVFLLALIFLDSQVLHIENASLDGIYYGIVVAIPFTLYFFLCEWLMGGRTPGKAAVGIKVVSLMGNQPTAGQVALRSLMRFIESPMVFCGAVALIAIARSPYSQRVGDLVAGTIVVDTKAKHSLDQTIFRNIAVDYQPQFFQILKLSDKDLNKVKELLDRAVKQQDFVLAHRVAERVKTVLKIDTQMNDMMFLETLLNDYNYLVTRA</sequence>
<dbReference type="AlphaFoldDB" id="A0A2T7BEQ9"/>
<dbReference type="Pfam" id="PF06271">
    <property type="entry name" value="RDD"/>
    <property type="match status" value="1"/>
</dbReference>
<dbReference type="EMBL" id="QCYK01000002">
    <property type="protein sequence ID" value="PUZ24758.1"/>
    <property type="molecule type" value="Genomic_DNA"/>
</dbReference>
<keyword evidence="4 5" id="KW-0472">Membrane</keyword>
<protein>
    <recommendedName>
        <fullName evidence="6">RDD domain-containing protein</fullName>
    </recommendedName>
</protein>
<accession>A0A2T7BEQ9</accession>
<gene>
    <name evidence="7" type="ORF">DCC81_10480</name>
</gene>
<dbReference type="PANTHER" id="PTHR38480:SF1">
    <property type="entry name" value="SLR0254 PROTEIN"/>
    <property type="match status" value="1"/>
</dbReference>
<dbReference type="InterPro" id="IPR010432">
    <property type="entry name" value="RDD"/>
</dbReference>
<organism evidence="7 8">
    <name type="scientific">Chitinophaga parva</name>
    <dbReference type="NCBI Taxonomy" id="2169414"/>
    <lineage>
        <taxon>Bacteria</taxon>
        <taxon>Pseudomonadati</taxon>
        <taxon>Bacteroidota</taxon>
        <taxon>Chitinophagia</taxon>
        <taxon>Chitinophagales</taxon>
        <taxon>Chitinophagaceae</taxon>
        <taxon>Chitinophaga</taxon>
    </lineage>
</organism>
<comment type="subcellular location">
    <subcellularLocation>
        <location evidence="1">Membrane</location>
        <topology evidence="1">Multi-pass membrane protein</topology>
    </subcellularLocation>
</comment>